<dbReference type="EMBL" id="AGNL01010318">
    <property type="protein sequence ID" value="EJK69240.1"/>
    <property type="molecule type" value="Genomic_DNA"/>
</dbReference>
<organism evidence="1 2">
    <name type="scientific">Thalassiosira oceanica</name>
    <name type="common">Marine diatom</name>
    <dbReference type="NCBI Taxonomy" id="159749"/>
    <lineage>
        <taxon>Eukaryota</taxon>
        <taxon>Sar</taxon>
        <taxon>Stramenopiles</taxon>
        <taxon>Ochrophyta</taxon>
        <taxon>Bacillariophyta</taxon>
        <taxon>Coscinodiscophyceae</taxon>
        <taxon>Thalassiosirophycidae</taxon>
        <taxon>Thalassiosirales</taxon>
        <taxon>Thalassiosiraceae</taxon>
        <taxon>Thalassiosira</taxon>
    </lineage>
</organism>
<dbReference type="OrthoDB" id="412647at2759"/>
<evidence type="ECO:0000313" key="1">
    <source>
        <dbReference type="EMBL" id="EJK69240.1"/>
    </source>
</evidence>
<dbReference type="AlphaFoldDB" id="K0SV02"/>
<protein>
    <submittedName>
        <fullName evidence="1">Uncharacterized protein</fullName>
    </submittedName>
</protein>
<gene>
    <name evidence="1" type="ORF">THAOC_09519</name>
</gene>
<keyword evidence="2" id="KW-1185">Reference proteome</keyword>
<dbReference type="Proteomes" id="UP000266841">
    <property type="component" value="Unassembled WGS sequence"/>
</dbReference>
<reference evidence="1 2" key="1">
    <citation type="journal article" date="2012" name="Genome Biol.">
        <title>Genome and low-iron response of an oceanic diatom adapted to chronic iron limitation.</title>
        <authorList>
            <person name="Lommer M."/>
            <person name="Specht M."/>
            <person name="Roy A.S."/>
            <person name="Kraemer L."/>
            <person name="Andreson R."/>
            <person name="Gutowska M.A."/>
            <person name="Wolf J."/>
            <person name="Bergner S.V."/>
            <person name="Schilhabel M.B."/>
            <person name="Klostermeier U.C."/>
            <person name="Beiko R.G."/>
            <person name="Rosenstiel P."/>
            <person name="Hippler M."/>
            <person name="Laroche J."/>
        </authorList>
    </citation>
    <scope>NUCLEOTIDE SEQUENCE [LARGE SCALE GENOMIC DNA]</scope>
    <source>
        <strain evidence="1 2">CCMP1005</strain>
    </source>
</reference>
<evidence type="ECO:0000313" key="2">
    <source>
        <dbReference type="Proteomes" id="UP000266841"/>
    </source>
</evidence>
<accession>K0SV02</accession>
<name>K0SV02_THAOC</name>
<proteinExistence type="predicted"/>
<comment type="caution">
    <text evidence="1">The sequence shown here is derived from an EMBL/GenBank/DDBJ whole genome shotgun (WGS) entry which is preliminary data.</text>
</comment>
<sequence length="100" mass="11326">MQESSRNGSLIMIKTSHFLLANAAPSQIARPLEDKVREGEDLTREKMGKPTHDDVYDRQIRLWGADAQVRDGRTAFWMALSSWLGPGPGRKYGDLTDPRR</sequence>